<evidence type="ECO:0000256" key="1">
    <source>
        <dbReference type="SAM" id="Phobius"/>
    </source>
</evidence>
<accession>A0AAU8GZ09</accession>
<keyword evidence="1" id="KW-0812">Transmembrane</keyword>
<dbReference type="Gene3D" id="1.10.3210.10">
    <property type="entry name" value="Hypothetical protein af1432"/>
    <property type="match status" value="1"/>
</dbReference>
<dbReference type="AlphaFoldDB" id="A0AAU8GZ09"/>
<evidence type="ECO:0008006" key="3">
    <source>
        <dbReference type="Google" id="ProtNLM"/>
    </source>
</evidence>
<protein>
    <recommendedName>
        <fullName evidence="3">HD domain-containing protein</fullName>
    </recommendedName>
</protein>
<dbReference type="SUPFAM" id="SSF109604">
    <property type="entry name" value="HD-domain/PDEase-like"/>
    <property type="match status" value="1"/>
</dbReference>
<gene>
    <name evidence="2" type="ORF">V4D30_00820</name>
</gene>
<organism evidence="2">
    <name type="scientific">Thermodesulfovibrio autotrophicus</name>
    <dbReference type="NCBI Taxonomy" id="3118333"/>
    <lineage>
        <taxon>Bacteria</taxon>
        <taxon>Pseudomonadati</taxon>
        <taxon>Nitrospirota</taxon>
        <taxon>Thermodesulfovibrionia</taxon>
        <taxon>Thermodesulfovibrionales</taxon>
        <taxon>Thermodesulfovibrionaceae</taxon>
        <taxon>Thermodesulfovibrio</taxon>
    </lineage>
</organism>
<keyword evidence="1" id="KW-0472">Membrane</keyword>
<reference evidence="2" key="1">
    <citation type="submission" date="2024-01" db="EMBL/GenBank/DDBJ databases">
        <title>The first autotrophic representatives of the genus Thermodesulfovibrio.</title>
        <authorList>
            <person name="Maltseva A.I."/>
            <person name="Elcheninov A.G."/>
            <person name="Kublanov I.V."/>
            <person name="Lebedinsky A.V."/>
            <person name="Frolov E.N."/>
        </authorList>
    </citation>
    <scope>NUCLEOTIDE SEQUENCE</scope>
    <source>
        <strain evidence="2">3907-1M</strain>
    </source>
</reference>
<name>A0AAU8GZ09_9BACT</name>
<evidence type="ECO:0000313" key="2">
    <source>
        <dbReference type="EMBL" id="XCH46835.1"/>
    </source>
</evidence>
<sequence>MHYFYFIIAFLVLVTIIYLLKDILVDKLKKTFTAKQQCPALTVPLESLSPLWLKYNKEFKDESDNYTVDLLINSSTSSVTSEKQTENTENDVKVEENEITTAKLHMVNEFAQIDTIGSFYNEVIKPYEEIFKQQNVYDILINVLKMLEKHGNTPSVVIDVKDNESVDLISVRENLAQVSLKEHTLTVTRVMIDLIKQNYSEPENFVPQGVIIALAHDIGKIPELRLSGVYNSYDHAIVSSNWLAEQFTGKDVFWMKQAIMAVRDHHFKSRDPLTQMLRDADKQARQMELVQFSKNYRIESIDNWLDVDKLLELLLPKINLTAKGKWDAFTHKGIIYVKPDLLYELSKEYMFNEKILDVTMLYESEKESVLKKIVDKMREKNLIPDFIAQGYVSRKFEIKSKMQIKKQQMVLTAIKAEPFLDRIDEIERRKSGTALELIETVVPV</sequence>
<dbReference type="KEGG" id="taut:V4D30_00820"/>
<feature type="transmembrane region" description="Helical" evidence="1">
    <location>
        <begin position="6"/>
        <end position="25"/>
    </location>
</feature>
<proteinExistence type="predicted"/>
<dbReference type="EMBL" id="CP144373">
    <property type="protein sequence ID" value="XCH46835.1"/>
    <property type="molecule type" value="Genomic_DNA"/>
</dbReference>
<dbReference type="RefSeq" id="WP_353684358.1">
    <property type="nucleotide sequence ID" value="NZ_CP144373.1"/>
</dbReference>
<keyword evidence="1" id="KW-1133">Transmembrane helix</keyword>